<dbReference type="EMBL" id="JAPWGW010000001">
    <property type="protein sequence ID" value="MCZ4297467.1"/>
    <property type="molecule type" value="Genomic_DNA"/>
</dbReference>
<comment type="caution">
    <text evidence="14">The sequence shown here is derived from an EMBL/GenBank/DDBJ whole genome shotgun (WGS) entry which is preliminary data.</text>
</comment>
<comment type="subcellular location">
    <subcellularLocation>
        <location evidence="1">Membrane</location>
        <topology evidence="1">Multi-pass membrane protein</topology>
    </subcellularLocation>
</comment>
<evidence type="ECO:0000256" key="8">
    <source>
        <dbReference type="ARBA" id="ARBA00023065"/>
    </source>
</evidence>
<feature type="transmembrane region" description="Helical" evidence="12">
    <location>
        <begin position="59"/>
        <end position="81"/>
    </location>
</feature>
<keyword evidence="10" id="KW-0407">Ion channel</keyword>
<evidence type="ECO:0000256" key="2">
    <source>
        <dbReference type="ARBA" id="ARBA00022448"/>
    </source>
</evidence>
<evidence type="ECO:0000256" key="6">
    <source>
        <dbReference type="ARBA" id="ARBA00022958"/>
    </source>
</evidence>
<keyword evidence="5" id="KW-0631">Potassium channel</keyword>
<dbReference type="InterPro" id="IPR003937">
    <property type="entry name" value="K_chnl_volt-dep_KCNQ"/>
</dbReference>
<protein>
    <submittedName>
        <fullName evidence="14">Ion transporter</fullName>
    </submittedName>
</protein>
<keyword evidence="11" id="KW-0175">Coiled coil</keyword>
<dbReference type="RefSeq" id="WP_269401605.1">
    <property type="nucleotide sequence ID" value="NZ_JAPWGW010000001.1"/>
</dbReference>
<evidence type="ECO:0000313" key="14">
    <source>
        <dbReference type="EMBL" id="MCZ4297467.1"/>
    </source>
</evidence>
<dbReference type="SUPFAM" id="SSF81324">
    <property type="entry name" value="Voltage-gated potassium channels"/>
    <property type="match status" value="1"/>
</dbReference>
<proteinExistence type="predicted"/>
<evidence type="ECO:0000256" key="3">
    <source>
        <dbReference type="ARBA" id="ARBA00022538"/>
    </source>
</evidence>
<reference evidence="14" key="1">
    <citation type="submission" date="2022-12" db="EMBL/GenBank/DDBJ databases">
        <title>Bacterial isolates from different developmental stages of Nematostella vectensis.</title>
        <authorList>
            <person name="Fraune S."/>
        </authorList>
    </citation>
    <scope>NUCLEOTIDE SEQUENCE</scope>
    <source>
        <strain evidence="14">G21632-S1</strain>
    </source>
</reference>
<keyword evidence="8" id="KW-0406">Ion transport</keyword>
<keyword evidence="4 12" id="KW-0812">Transmembrane</keyword>
<evidence type="ECO:0000256" key="1">
    <source>
        <dbReference type="ARBA" id="ARBA00004141"/>
    </source>
</evidence>
<feature type="domain" description="Ion transport" evidence="13">
    <location>
        <begin position="32"/>
        <end position="261"/>
    </location>
</feature>
<evidence type="ECO:0000313" key="15">
    <source>
        <dbReference type="Proteomes" id="UP001083770"/>
    </source>
</evidence>
<dbReference type="InterPro" id="IPR005821">
    <property type="entry name" value="Ion_trans_dom"/>
</dbReference>
<feature type="coiled-coil region" evidence="11">
    <location>
        <begin position="262"/>
        <end position="296"/>
    </location>
</feature>
<evidence type="ECO:0000256" key="10">
    <source>
        <dbReference type="ARBA" id="ARBA00023303"/>
    </source>
</evidence>
<evidence type="ECO:0000256" key="7">
    <source>
        <dbReference type="ARBA" id="ARBA00022989"/>
    </source>
</evidence>
<keyword evidence="15" id="KW-1185">Reference proteome</keyword>
<organism evidence="14 15">
    <name type="scientific">Henriciella marina</name>
    <dbReference type="NCBI Taxonomy" id="453851"/>
    <lineage>
        <taxon>Bacteria</taxon>
        <taxon>Pseudomonadati</taxon>
        <taxon>Pseudomonadota</taxon>
        <taxon>Alphaproteobacteria</taxon>
        <taxon>Hyphomonadales</taxon>
        <taxon>Hyphomonadaceae</taxon>
        <taxon>Henriciella</taxon>
    </lineage>
</organism>
<evidence type="ECO:0000259" key="13">
    <source>
        <dbReference type="Pfam" id="PF00520"/>
    </source>
</evidence>
<dbReference type="Pfam" id="PF00520">
    <property type="entry name" value="Ion_trans"/>
    <property type="match status" value="1"/>
</dbReference>
<dbReference type="PRINTS" id="PR01459">
    <property type="entry name" value="KCNQCHANNEL"/>
</dbReference>
<evidence type="ECO:0000256" key="9">
    <source>
        <dbReference type="ARBA" id="ARBA00023136"/>
    </source>
</evidence>
<sequence length="299" mass="33132">MAMYHIMTQIGLRKRLYTQMEPSAREKAGLSPLNLFIVILVLLSFLALALETEPAMGDAWMRAIDVFNVAIIVIFALEYLLRLWVAGENPEYRGVRGRVRYIFSGYALADLVAFLPELLWILLAPDDASAQIVMVLRVLRLARLAKISRFIPAFDVLGATLSRAGQQLFTTLAMAMALVYISAVLLYFVEGVGGEQQENFASIPRAIWWAIATLTTVGYGDVYPITPLGRIFASVIAIAGIGMVALPAGVFASAFSDEIREREAAKQERREQALERRAARIEAAELEEESADSSEEDLR</sequence>
<keyword evidence="7 12" id="KW-1133">Transmembrane helix</keyword>
<keyword evidence="9 12" id="KW-0472">Membrane</keyword>
<evidence type="ECO:0000256" key="12">
    <source>
        <dbReference type="SAM" id="Phobius"/>
    </source>
</evidence>
<feature type="transmembrane region" description="Helical" evidence="12">
    <location>
        <begin position="101"/>
        <end position="122"/>
    </location>
</feature>
<dbReference type="PANTHER" id="PTHR11537:SF254">
    <property type="entry name" value="POTASSIUM VOLTAGE-GATED CHANNEL PROTEIN SHAB"/>
    <property type="match status" value="1"/>
</dbReference>
<dbReference type="Proteomes" id="UP001083770">
    <property type="component" value="Unassembled WGS sequence"/>
</dbReference>
<dbReference type="Gene3D" id="1.10.287.70">
    <property type="match status" value="1"/>
</dbReference>
<accession>A0ABT4LTK8</accession>
<dbReference type="PRINTS" id="PR00169">
    <property type="entry name" value="KCHANNEL"/>
</dbReference>
<feature type="transmembrane region" description="Helical" evidence="12">
    <location>
        <begin position="231"/>
        <end position="252"/>
    </location>
</feature>
<feature type="transmembrane region" description="Helical" evidence="12">
    <location>
        <begin position="168"/>
        <end position="189"/>
    </location>
</feature>
<dbReference type="InterPro" id="IPR028325">
    <property type="entry name" value="VG_K_chnl"/>
</dbReference>
<keyword evidence="6" id="KW-0630">Potassium</keyword>
<gene>
    <name evidence="14" type="ORF">O4G74_05285</name>
</gene>
<name>A0ABT4LTK8_9PROT</name>
<evidence type="ECO:0000256" key="4">
    <source>
        <dbReference type="ARBA" id="ARBA00022692"/>
    </source>
</evidence>
<keyword evidence="2" id="KW-0813">Transport</keyword>
<evidence type="ECO:0000256" key="5">
    <source>
        <dbReference type="ARBA" id="ARBA00022826"/>
    </source>
</evidence>
<dbReference type="PANTHER" id="PTHR11537">
    <property type="entry name" value="VOLTAGE-GATED POTASSIUM CHANNEL"/>
    <property type="match status" value="1"/>
</dbReference>
<evidence type="ECO:0000256" key="11">
    <source>
        <dbReference type="SAM" id="Coils"/>
    </source>
</evidence>
<keyword evidence="3" id="KW-0633">Potassium transport</keyword>